<dbReference type="GO" id="GO:0005829">
    <property type="term" value="C:cytosol"/>
    <property type="evidence" value="ECO:0007669"/>
    <property type="project" value="GOC"/>
</dbReference>
<dbReference type="FunCoup" id="A0A1C7NJM8">
    <property type="interactions" value="54"/>
</dbReference>
<accession>A0A1C7NJM8</accession>
<reference evidence="3 4" key="1">
    <citation type="submission" date="2016-03" db="EMBL/GenBank/DDBJ databases">
        <title>Choanephora cucurbitarum.</title>
        <authorList>
            <person name="Min B."/>
            <person name="Park H."/>
            <person name="Park J.-H."/>
            <person name="Shin H.-D."/>
            <person name="Choi I.-G."/>
        </authorList>
    </citation>
    <scope>NUCLEOTIDE SEQUENCE [LARGE SCALE GENOMIC DNA]</scope>
    <source>
        <strain evidence="3 4">KUS-F28377</strain>
    </source>
</reference>
<feature type="domain" description="PX" evidence="1">
    <location>
        <begin position="33"/>
        <end position="123"/>
    </location>
</feature>
<dbReference type="InterPro" id="IPR001683">
    <property type="entry name" value="PX_dom"/>
</dbReference>
<dbReference type="InterPro" id="IPR053055">
    <property type="entry name" value="VPS17"/>
</dbReference>
<evidence type="ECO:0000313" key="4">
    <source>
        <dbReference type="Proteomes" id="UP000093000"/>
    </source>
</evidence>
<protein>
    <submittedName>
        <fullName evidence="3">Vacuolar protein sorting-associated protein 17</fullName>
    </submittedName>
</protein>
<dbReference type="GO" id="GO:0042147">
    <property type="term" value="P:retrograde transport, endosome to Golgi"/>
    <property type="evidence" value="ECO:0007669"/>
    <property type="project" value="TreeGrafter"/>
</dbReference>
<evidence type="ECO:0000313" key="3">
    <source>
        <dbReference type="EMBL" id="OBZ88696.1"/>
    </source>
</evidence>
<keyword evidence="4" id="KW-1185">Reference proteome</keyword>
<dbReference type="GO" id="GO:0030905">
    <property type="term" value="C:retromer, tubulation complex"/>
    <property type="evidence" value="ECO:0007669"/>
    <property type="project" value="TreeGrafter"/>
</dbReference>
<evidence type="ECO:0000259" key="2">
    <source>
        <dbReference type="Pfam" id="PF09325"/>
    </source>
</evidence>
<dbReference type="InterPro" id="IPR036871">
    <property type="entry name" value="PX_dom_sf"/>
</dbReference>
<sequence length="392" mass="45997">MNSQIGLFITHVDYRRKDPVFWIDFTTNLIKYKQKRRRVPRYYSELEKLHDHLCLTLDDVLIPPLPMCPKPRLDKEGQVIGRQWWYTIRLPNEEKKQQTDHVDDAVEQRIQKWLNRVAEHERVSWSITSFKASSMHDNLLMRPQFRPSLNKAALYKSKTKHIVIHTSEEDMEPEFGSCSRQLSTFGQHLHHLSVHLDRLVQHQTGFARCWAGLSNAWVSYGGTERNPNLFILYKSIAKGCYQVFEIERSEALAANDTLGDELVYQEKNCKSAQNAMQRRLNACSAYISSKRHTESSLRSVERLKSSINIDRDQASEAIATLEEARFKEKENLQKFQRIDENLRHDVEHNYKKQTTQDLLKTIKEYAKSQLFLERKKLAIFEEVIHSHLGTST</sequence>
<dbReference type="Pfam" id="PF09325">
    <property type="entry name" value="Vps5"/>
    <property type="match status" value="1"/>
</dbReference>
<comment type="caution">
    <text evidence="3">The sequence shown here is derived from an EMBL/GenBank/DDBJ whole genome shotgun (WGS) entry which is preliminary data.</text>
</comment>
<feature type="domain" description="Sorting nexin/Vps5-like C-terminal" evidence="2">
    <location>
        <begin position="169"/>
        <end position="383"/>
    </location>
</feature>
<dbReference type="EMBL" id="LUGH01000137">
    <property type="protein sequence ID" value="OBZ88696.1"/>
    <property type="molecule type" value="Genomic_DNA"/>
</dbReference>
<dbReference type="InParanoid" id="A0A1C7NJM8"/>
<dbReference type="Pfam" id="PF00787">
    <property type="entry name" value="PX"/>
    <property type="match status" value="1"/>
</dbReference>
<evidence type="ECO:0000259" key="1">
    <source>
        <dbReference type="Pfam" id="PF00787"/>
    </source>
</evidence>
<dbReference type="OrthoDB" id="9976382at2759"/>
<dbReference type="InterPro" id="IPR027267">
    <property type="entry name" value="AH/BAR_dom_sf"/>
</dbReference>
<dbReference type="GO" id="GO:0005768">
    <property type="term" value="C:endosome"/>
    <property type="evidence" value="ECO:0007669"/>
    <property type="project" value="TreeGrafter"/>
</dbReference>
<organism evidence="3 4">
    <name type="scientific">Choanephora cucurbitarum</name>
    <dbReference type="NCBI Taxonomy" id="101091"/>
    <lineage>
        <taxon>Eukaryota</taxon>
        <taxon>Fungi</taxon>
        <taxon>Fungi incertae sedis</taxon>
        <taxon>Mucoromycota</taxon>
        <taxon>Mucoromycotina</taxon>
        <taxon>Mucoromycetes</taxon>
        <taxon>Mucorales</taxon>
        <taxon>Mucorineae</taxon>
        <taxon>Choanephoraceae</taxon>
        <taxon>Choanephoroideae</taxon>
        <taxon>Choanephora</taxon>
    </lineage>
</organism>
<dbReference type="STRING" id="101091.A0A1C7NJM8"/>
<dbReference type="Gene3D" id="3.30.1520.10">
    <property type="entry name" value="Phox-like domain"/>
    <property type="match status" value="1"/>
</dbReference>
<proteinExistence type="predicted"/>
<dbReference type="AlphaFoldDB" id="A0A1C7NJM8"/>
<dbReference type="GO" id="GO:0006886">
    <property type="term" value="P:intracellular protein transport"/>
    <property type="evidence" value="ECO:0007669"/>
    <property type="project" value="TreeGrafter"/>
</dbReference>
<dbReference type="SUPFAM" id="SSF64268">
    <property type="entry name" value="PX domain"/>
    <property type="match status" value="1"/>
</dbReference>
<dbReference type="PANTHER" id="PTHR47433:SF1">
    <property type="entry name" value="VACUOLAR PROTEIN SORTING-ASSOCIATED PROTEIN 17"/>
    <property type="match status" value="1"/>
</dbReference>
<gene>
    <name evidence="3" type="primary">vps17</name>
    <name evidence="3" type="ORF">A0J61_03253</name>
</gene>
<dbReference type="Proteomes" id="UP000093000">
    <property type="component" value="Unassembled WGS sequence"/>
</dbReference>
<dbReference type="GO" id="GO:0032266">
    <property type="term" value="F:phosphatidylinositol-3-phosphate binding"/>
    <property type="evidence" value="ECO:0007669"/>
    <property type="project" value="TreeGrafter"/>
</dbReference>
<name>A0A1C7NJM8_9FUNG</name>
<dbReference type="InterPro" id="IPR015404">
    <property type="entry name" value="Vps5_C"/>
</dbReference>
<dbReference type="Gene3D" id="1.20.1270.60">
    <property type="entry name" value="Arfaptin homology (AH) domain/BAR domain"/>
    <property type="match status" value="1"/>
</dbReference>
<dbReference type="PANTHER" id="PTHR47433">
    <property type="entry name" value="VACUOLAR PROTEIN SORTING-ASSOCIATED PROTEIN 17"/>
    <property type="match status" value="1"/>
</dbReference>